<proteinExistence type="predicted"/>
<organism evidence="1 2">
    <name type="scientific">Candidatus Parvarchaeum acidophilus ARMAN-5</name>
    <dbReference type="NCBI Taxonomy" id="662762"/>
    <lineage>
        <taxon>Archaea</taxon>
        <taxon>Candidatus Parvarchaeota</taxon>
        <taxon>Candidatus Parvarchaeum</taxon>
    </lineage>
</organism>
<sequence length="295" mass="34269">MSRMGFVVRENDSNYGILYRQDDVKNRTNLSDNESKIIARLLPTTFTIATSSQPLDIIITEDASQKIIKYSLCKQSPSDSWYNFRVMTRQIQRYTSFLCGANLPLALLYFDKSNNGPHFVTDGDPRDFPLFDSENNIHKDVSLLPDKLNTLLKETGSNYFIKRAISLSGEAILQWFEDPEAILLNAWKSIEILVKYEYLKNNKNKLPTSRILEETEKMLESINIKFDKSKLKRYYELRGYAAHGIPQDYDTTKEFEAKDTEYLKEISNDTCFEVTKLSRLALKNVLEKELNFSWT</sequence>
<reference evidence="1 2" key="1">
    <citation type="journal article" date="2010" name="Proc. Natl. Acad. Sci. U.S.A.">
        <title>Enigmatic, ultrasmall, uncultivated Archaea.</title>
        <authorList>
            <person name="Baker B.J."/>
            <person name="Comolli L.R."/>
            <person name="Dick G.J."/>
            <person name="Hauser L.J."/>
            <person name="Hyatt D."/>
            <person name="Dill B.D."/>
            <person name="Land M.L."/>
            <person name="Verberkmoes N.C."/>
            <person name="Hettich R.L."/>
            <person name="Banfield J.F."/>
        </authorList>
    </citation>
    <scope>NUCLEOTIDE SEQUENCE [LARGE SCALE GENOMIC DNA]</scope>
</reference>
<evidence type="ECO:0000313" key="2">
    <source>
        <dbReference type="Proteomes" id="UP000009376"/>
    </source>
</evidence>
<dbReference type="EMBL" id="GG745608">
    <property type="protein sequence ID" value="EFD92329.1"/>
    <property type="molecule type" value="Genomic_DNA"/>
</dbReference>
<gene>
    <name evidence="1" type="ORF">BJBARM5_0963</name>
</gene>
<protein>
    <submittedName>
        <fullName evidence="1">Uncharacterized protein</fullName>
    </submittedName>
</protein>
<dbReference type="AlphaFoldDB" id="D6GWT6"/>
<dbReference type="Proteomes" id="UP000009376">
    <property type="component" value="Unassembled WGS sequence"/>
</dbReference>
<evidence type="ECO:0000313" key="1">
    <source>
        <dbReference type="EMBL" id="EFD92329.1"/>
    </source>
</evidence>
<name>D6GWT6_PARA5</name>
<accession>D6GWT6</accession>